<dbReference type="PANTHER" id="PTHR34819">
    <property type="entry name" value="LARGE CYSTEINE-RICH PERIPLASMIC PROTEIN OMCB"/>
    <property type="match status" value="1"/>
</dbReference>
<dbReference type="RefSeq" id="WP_146882672.1">
    <property type="nucleotide sequence ID" value="NZ_BJXB01000003.1"/>
</dbReference>
<dbReference type="OrthoDB" id="28717at2"/>
<dbReference type="PANTHER" id="PTHR34819:SF3">
    <property type="entry name" value="CELL SURFACE PROTEIN"/>
    <property type="match status" value="1"/>
</dbReference>
<dbReference type="InterPro" id="IPR013783">
    <property type="entry name" value="Ig-like_fold"/>
</dbReference>
<feature type="signal peptide" evidence="2">
    <location>
        <begin position="1"/>
        <end position="18"/>
    </location>
</feature>
<dbReference type="NCBIfam" id="TIGR01451">
    <property type="entry name" value="B_ant_repeat"/>
    <property type="match status" value="1"/>
</dbReference>
<dbReference type="InterPro" id="IPR001434">
    <property type="entry name" value="OmcB-like_DUF11"/>
</dbReference>
<organism evidence="4 5">
    <name type="scientific">Deinococcus cellulosilyticus (strain DSM 18568 / NBRC 106333 / KACC 11606 / 5516J-15)</name>
    <dbReference type="NCBI Taxonomy" id="1223518"/>
    <lineage>
        <taxon>Bacteria</taxon>
        <taxon>Thermotogati</taxon>
        <taxon>Deinococcota</taxon>
        <taxon>Deinococci</taxon>
        <taxon>Deinococcales</taxon>
        <taxon>Deinococcaceae</taxon>
        <taxon>Deinococcus</taxon>
    </lineage>
</organism>
<evidence type="ECO:0000256" key="1">
    <source>
        <dbReference type="SAM" id="MobiDB-lite"/>
    </source>
</evidence>
<name>A0A511MXD0_DEIC1</name>
<proteinExistence type="predicted"/>
<dbReference type="Gene3D" id="2.60.40.10">
    <property type="entry name" value="Immunoglobulins"/>
    <property type="match status" value="1"/>
</dbReference>
<evidence type="ECO:0000313" key="4">
    <source>
        <dbReference type="EMBL" id="GEM45239.1"/>
    </source>
</evidence>
<dbReference type="InterPro" id="IPR047589">
    <property type="entry name" value="DUF11_rpt"/>
</dbReference>
<sequence length="1829" mass="197994">MKRLLTLFLMLGATQALAQNTATTLPITSVGNGLKWEAREEQLIVRVLQKGPVRLQLYGASFDSEDYRSKTYFGDERYDLNAVTSIFTLTDSTGRVLKQQVYAGGKQNWSTFYQQDLQPGDYLLTVTTSGYGKNTFQVKADSANAQVIVKGASLNVRGQAWIPVMTLELLPPLQDEVSLRLYDGDGLMEMDAQIMTPSGRVLPLKISGDLQWADTPLPREAGKYVVYARQSPEAKQFSNTVRFELLQRSTEKPAPVQETPKPVLPEPTPPAPQEPVVEVPEKTVPVQPPVEEPQPVVVTPPVAPQPVVIPAPQPFVIARSEPDQKQVGRLQIESVLVLPDEVQPFSSQVKVGDTTLQVNRGSFDDEFPAQNYGVQAVRIPGTTVNAPASVSVPNQGIGKIRVEYRPEVSLRLVADREVLTEGEVVEFTVTGSTQFGEYIPAELALMLPEGFEALDPTEYTSPIRAGEGATLVVRARAVKAGTYAVPATLAPWEKKSAVNITVIRPAELTLSKTASVKEAAPGSTVTYTVTVSNAGDAPAKNIQLKDVLPVGLSGNSLEETFDLAGGEQKTFTYDAQVNVGAPEWITNTVQLSGAGLEKTLVSKSDLHVARLLLQRSALTTPSIPGEDQEVVLQLTNPSTLPLPFTLTDDSTGLLRPDNDARFSGYLQPGESRRFTYQATTTFGIQQKAVLKAVLESNGEKQIAETPFERVLFSLSKTVDQPRTVVGRPVNYTITLKNPLKREVDVKLSGKHDSGLDIASGENALLSFQPLEEKVLEVSAQTKLVGIFENVVQLSKNGEAISNPAVAKVEVLPELLPLRESIITIPFTQKSHAGTLVFAQALLEGATYVTGSSALNGESLPDPMISEKGVMYWTVPASVSGSITYRLSHTTALKDVPAPGLLAIYPNGRQEVLSGAVKYEDYLAAGKVQGTQTNAGHIKQPLSGTVVRQRDSISVVVEGTADEELVLTVNGQPVAAELLGKRVLDRGNNQQRLEYSAVPLQVGVNILQVGEEQIQVIRPGIARNLRVTPLQIYADGTNPIRFKVEVVDEAGVPTGEGNVTLEVSSSEVVTKDNDPLIAGYQVYLQDGAAYLEFRPQTTPQDISLNLSYGSIRYSGNFRPQFTQRRLAIGQASVGVSFSTGLVQLLGRAYYEGPLWEGKLYIAAASDGLTPLPDTAQNQAFPIRGDNSTSEQQLFGMDPVAFVYDHPSFEVAYRQGKVPVDFVAVPSNNTTLTASTKGNSRFSAFAALVPVAQFTTETFPMLDRGSRFFRFAQMSVLPDSEQVTLIRTDLKSGVQDRQVLAKSSYLMEYNYGYLILSDLVLPTDLGDLDTRHSLEVRYRTATAPSERQLQWGAQYSLTDGNLKATAGVVNVGNHYTIGATASYSDRIWTVGASALTDLEGYKWDASASYKSEDFTATAKSGFQSATYQGLGGTQEGFYAQVGVSKTFDRNWGVSAGADYTVRSGQENLSVQAAATYKADAFNASVGVRQLFGTQNSTFMEAGLGYDTRPFSVNLKHAQNLQDSSQSVTSLKARYQIQDNVAFVATDEYTWNGNNKAAVGLETRSDSTNLSVYYDLPTASGDGNRARLSADTKLPLSASWSVDLKGGMDRNFNSGTNNYVFGTTFRYQGEGLVGSLGTDLGLNSKGELSVLVKTGLTASVSNVLTLSADYQQKFGAEAGKQASVGFAARAAQWNALGYLKYADGSMGGNAPALTARVAGSYFLPDWQLRAGLDLKYPLMDPEGFTYQVYAGGTYYFTDAFGIGANVRMLSTPAVNSYTYGFGLEASLRMLEGLWLTGGYNFKGLDSAPNIEARSGFYVRLDFLLDEMTFGGE</sequence>
<dbReference type="InterPro" id="IPR051172">
    <property type="entry name" value="Chlamydia_OmcB"/>
</dbReference>
<keyword evidence="5" id="KW-1185">Reference proteome</keyword>
<feature type="compositionally biased region" description="Pro residues" evidence="1">
    <location>
        <begin position="262"/>
        <end position="273"/>
    </location>
</feature>
<comment type="caution">
    <text evidence="4">The sequence shown here is derived from an EMBL/GenBank/DDBJ whole genome shotgun (WGS) entry which is preliminary data.</text>
</comment>
<keyword evidence="2" id="KW-0732">Signal</keyword>
<dbReference type="EMBL" id="BJXB01000003">
    <property type="protein sequence ID" value="GEM45239.1"/>
    <property type="molecule type" value="Genomic_DNA"/>
</dbReference>
<feature type="domain" description="DUF11" evidence="3">
    <location>
        <begin position="508"/>
        <end position="593"/>
    </location>
</feature>
<dbReference type="Proteomes" id="UP000321306">
    <property type="component" value="Unassembled WGS sequence"/>
</dbReference>
<gene>
    <name evidence="4" type="ORF">DC3_08740</name>
</gene>
<evidence type="ECO:0000313" key="5">
    <source>
        <dbReference type="Proteomes" id="UP000321306"/>
    </source>
</evidence>
<reference evidence="4 5" key="1">
    <citation type="submission" date="2019-07" db="EMBL/GenBank/DDBJ databases">
        <title>Whole genome shotgun sequence of Deinococcus cellulosilyticus NBRC 106333.</title>
        <authorList>
            <person name="Hosoyama A."/>
            <person name="Uohara A."/>
            <person name="Ohji S."/>
            <person name="Ichikawa N."/>
        </authorList>
    </citation>
    <scope>NUCLEOTIDE SEQUENCE [LARGE SCALE GENOMIC DNA]</scope>
    <source>
        <strain evidence="4 5">NBRC 106333</strain>
    </source>
</reference>
<evidence type="ECO:0000256" key="2">
    <source>
        <dbReference type="SAM" id="SignalP"/>
    </source>
</evidence>
<dbReference type="Pfam" id="PF01345">
    <property type="entry name" value="DUF11"/>
    <property type="match status" value="1"/>
</dbReference>
<protein>
    <recommendedName>
        <fullName evidence="3">DUF11 domain-containing protein</fullName>
    </recommendedName>
</protein>
<feature type="chain" id="PRO_5022083296" description="DUF11 domain-containing protein" evidence="2">
    <location>
        <begin position="19"/>
        <end position="1829"/>
    </location>
</feature>
<feature type="region of interest" description="Disordered" evidence="1">
    <location>
        <begin position="248"/>
        <end position="276"/>
    </location>
</feature>
<accession>A0A511MXD0</accession>
<evidence type="ECO:0000259" key="3">
    <source>
        <dbReference type="Pfam" id="PF01345"/>
    </source>
</evidence>